<feature type="region of interest" description="Disordered" evidence="1">
    <location>
        <begin position="632"/>
        <end position="654"/>
    </location>
</feature>
<feature type="region of interest" description="Disordered" evidence="1">
    <location>
        <begin position="124"/>
        <end position="148"/>
    </location>
</feature>
<feature type="region of interest" description="Disordered" evidence="1">
    <location>
        <begin position="1"/>
        <end position="64"/>
    </location>
</feature>
<dbReference type="Proteomes" id="UP000053095">
    <property type="component" value="Unassembled WGS sequence"/>
</dbReference>
<feature type="compositionally biased region" description="Polar residues" evidence="1">
    <location>
        <begin position="124"/>
        <end position="140"/>
    </location>
</feature>
<sequence>MSPRPSSSVSPRRRPLHERTPSQTNSAEVSPGRRGKRRDEIDFYSSTPYPTKPAQVLLPRPGIGQDYALHGAYGVSDVSLVSTETDHTATGPINVVDHEEQRHRDVSVNSNTWDFSSSVDLAHSSQVWDNDPQSSQSSFPTPLIPSDDDVFDHEDDVVYGDKTESEFEVHDPISRPSHEDGLYGSDISYPSDILRSDDQANDEAEDAIPLPRSHRASILPVLPGSSSPNEPLEDYSSSTENFVTYDHSSSPNVVPIGAPSSPNFVSLGSSSPNLVAFGSSSPVAGGMTNRSDSTSSSSNSLGTVIHHTYNNATGWPPLSEGMSSQPASFTSSPPEQLLRGYQSASSLALSGGETNLSRSRTTSTGSGRSEKSLTDTASAIIQYPQIRAPSYASSYAESSASQIRRPARTMSDRSVTRWNPTLSTVPAQSVADSSAGDSISENKQGLGLMNPSKSTSTIWPVEENDEHLDSLSNLPRSTLRHIPSSLIGTESRPGSSSSMNGFLSVLPNWVRLYYRSNNGQLVTNPAMSIFESSRPSTAASRPPTPHRYISQNPNPIGVVSRPRNRPSNERVVPAPLRLVSDHPADPRSHWRPTPEEQRQQQQQQQQQERDQIEPSTEAAAAAGDDFARRPFAKASSPHLHPDKTHPNPRYTWVAPSLDSRQEPTLGRRNVQKYAFCLGFVFPLIWLIAAFLPLPPQPSPMDEEQVVVSQPGVQYRIEQYEKKRYYNARWWRNVNRVMVPVGIAIITIIIVLAAVGTTVGF</sequence>
<feature type="compositionally biased region" description="Basic and acidic residues" evidence="1">
    <location>
        <begin position="163"/>
        <end position="181"/>
    </location>
</feature>
<reference evidence="4" key="1">
    <citation type="journal article" date="2015" name="Genome Announc.">
        <title>Draft genome sequence of Talaromyces cellulolyticus strain Y-94, a source of lignocellulosic biomass-degrading enzymes.</title>
        <authorList>
            <person name="Fujii T."/>
            <person name="Koike H."/>
            <person name="Sawayama S."/>
            <person name="Yano S."/>
            <person name="Inoue H."/>
        </authorList>
    </citation>
    <scope>NUCLEOTIDE SEQUENCE [LARGE SCALE GENOMIC DNA]</scope>
    <source>
        <strain evidence="4">Y-94</strain>
    </source>
</reference>
<proteinExistence type="predicted"/>
<evidence type="ECO:0000313" key="4">
    <source>
        <dbReference type="Proteomes" id="UP000053095"/>
    </source>
</evidence>
<feature type="compositionally biased region" description="Low complexity" evidence="1">
    <location>
        <begin position="357"/>
        <end position="367"/>
    </location>
</feature>
<feature type="compositionally biased region" description="Polar residues" evidence="1">
    <location>
        <begin position="416"/>
        <end position="443"/>
    </location>
</feature>
<name>A0A6V8HHN0_TALPI</name>
<gene>
    <name evidence="3" type="ORF">TCE0_041r13441</name>
</gene>
<feature type="compositionally biased region" description="Low complexity" evidence="1">
    <location>
        <begin position="1"/>
        <end position="10"/>
    </location>
</feature>
<organism evidence="3 4">
    <name type="scientific">Talaromyces pinophilus</name>
    <name type="common">Penicillium pinophilum</name>
    <dbReference type="NCBI Taxonomy" id="128442"/>
    <lineage>
        <taxon>Eukaryota</taxon>
        <taxon>Fungi</taxon>
        <taxon>Dikarya</taxon>
        <taxon>Ascomycota</taxon>
        <taxon>Pezizomycotina</taxon>
        <taxon>Eurotiomycetes</taxon>
        <taxon>Eurotiomycetidae</taxon>
        <taxon>Eurotiales</taxon>
        <taxon>Trichocomaceae</taxon>
        <taxon>Talaromyces</taxon>
        <taxon>Talaromyces sect. Talaromyces</taxon>
    </lineage>
</organism>
<comment type="caution">
    <text evidence="3">The sequence shown here is derived from an EMBL/GenBank/DDBJ whole genome shotgun (WGS) entry which is preliminary data.</text>
</comment>
<feature type="transmembrane region" description="Helical" evidence="2">
    <location>
        <begin position="736"/>
        <end position="758"/>
    </location>
</feature>
<keyword evidence="2" id="KW-0472">Membrane</keyword>
<feature type="region of interest" description="Disordered" evidence="1">
    <location>
        <begin position="163"/>
        <end position="185"/>
    </location>
</feature>
<feature type="region of interest" description="Disordered" evidence="1">
    <location>
        <begin position="533"/>
        <end position="619"/>
    </location>
</feature>
<evidence type="ECO:0000256" key="1">
    <source>
        <dbReference type="SAM" id="MobiDB-lite"/>
    </source>
</evidence>
<protein>
    <submittedName>
        <fullName evidence="3">Serine-rich protein</fullName>
    </submittedName>
</protein>
<keyword evidence="2" id="KW-0812">Transmembrane</keyword>
<accession>A0A6V8HHN0</accession>
<keyword evidence="2" id="KW-1133">Transmembrane helix</keyword>
<evidence type="ECO:0000256" key="2">
    <source>
        <dbReference type="SAM" id="Phobius"/>
    </source>
</evidence>
<feature type="region of interest" description="Disordered" evidence="1">
    <location>
        <begin position="316"/>
        <end position="375"/>
    </location>
</feature>
<keyword evidence="4" id="KW-1185">Reference proteome</keyword>
<dbReference type="AlphaFoldDB" id="A0A6V8HHN0"/>
<feature type="transmembrane region" description="Helical" evidence="2">
    <location>
        <begin position="673"/>
        <end position="693"/>
    </location>
</feature>
<feature type="compositionally biased region" description="Polar residues" evidence="1">
    <location>
        <begin position="342"/>
        <end position="356"/>
    </location>
</feature>
<feature type="compositionally biased region" description="Basic and acidic residues" evidence="1">
    <location>
        <begin position="579"/>
        <end position="598"/>
    </location>
</feature>
<feature type="compositionally biased region" description="Polar residues" evidence="1">
    <location>
        <begin position="321"/>
        <end position="334"/>
    </location>
</feature>
<evidence type="ECO:0000313" key="3">
    <source>
        <dbReference type="EMBL" id="GAM40808.1"/>
    </source>
</evidence>
<dbReference type="EMBL" id="DF933837">
    <property type="protein sequence ID" value="GAM40808.1"/>
    <property type="molecule type" value="Genomic_DNA"/>
</dbReference>
<feature type="region of interest" description="Disordered" evidence="1">
    <location>
        <begin position="399"/>
        <end position="451"/>
    </location>
</feature>